<evidence type="ECO:0000313" key="1">
    <source>
        <dbReference type="EMBL" id="MBJ7609359.1"/>
    </source>
</evidence>
<comment type="caution">
    <text evidence="1">The sequence shown here is derived from an EMBL/GenBank/DDBJ whole genome shotgun (WGS) entry which is preliminary data.</text>
</comment>
<organism evidence="1 2">
    <name type="scientific">Candidatus Amunia macphersoniae</name>
    <dbReference type="NCBI Taxonomy" id="3127014"/>
    <lineage>
        <taxon>Bacteria</taxon>
        <taxon>Bacillati</taxon>
        <taxon>Candidatus Dormiibacterota</taxon>
        <taxon>Candidatus Dormibacteria</taxon>
        <taxon>Candidatus Aeolococcales</taxon>
        <taxon>Candidatus Aeolococcaceae</taxon>
        <taxon>Candidatus Amunia</taxon>
    </lineage>
</organism>
<accession>A0A934KF71</accession>
<name>A0A934KF71_9BACT</name>
<reference evidence="1 2" key="1">
    <citation type="submission" date="2020-10" db="EMBL/GenBank/DDBJ databases">
        <title>Ca. Dormibacterota MAGs.</title>
        <authorList>
            <person name="Montgomery K."/>
        </authorList>
    </citation>
    <scope>NUCLEOTIDE SEQUENCE [LARGE SCALE GENOMIC DNA]</scope>
    <source>
        <strain evidence="1">Mitchell_Peninsula_5</strain>
    </source>
</reference>
<dbReference type="EMBL" id="JAEKNN010000038">
    <property type="protein sequence ID" value="MBJ7609359.1"/>
    <property type="molecule type" value="Genomic_DNA"/>
</dbReference>
<evidence type="ECO:0000313" key="2">
    <source>
        <dbReference type="Proteomes" id="UP000614410"/>
    </source>
</evidence>
<proteinExistence type="predicted"/>
<dbReference type="AlphaFoldDB" id="A0A934KF71"/>
<dbReference type="Proteomes" id="UP000614410">
    <property type="component" value="Unassembled WGS sequence"/>
</dbReference>
<gene>
    <name evidence="1" type="ORF">JF887_08000</name>
</gene>
<protein>
    <submittedName>
        <fullName evidence="1">Uncharacterized protein</fullName>
    </submittedName>
</protein>
<sequence>MPVTIPCDNCGTPTPIYRLSAVILDGYMARICPRCSSRETKRIDFQYAPRIDQGAIQPSTSRDAW</sequence>